<protein>
    <submittedName>
        <fullName evidence="1">Uncharacterized protein</fullName>
    </submittedName>
</protein>
<dbReference type="EMBL" id="CM023472">
    <property type="protein sequence ID" value="KAH7959251.1"/>
    <property type="molecule type" value="Genomic_DNA"/>
</dbReference>
<accession>A0ACB8D4G2</accession>
<evidence type="ECO:0000313" key="1">
    <source>
        <dbReference type="EMBL" id="KAH7959251.1"/>
    </source>
</evidence>
<dbReference type="Proteomes" id="UP000821865">
    <property type="component" value="Chromosome 3"/>
</dbReference>
<reference evidence="1" key="1">
    <citation type="submission" date="2020-05" db="EMBL/GenBank/DDBJ databases">
        <title>Large-scale comparative analyses of tick genomes elucidate their genetic diversity and vector capacities.</title>
        <authorList>
            <person name="Jia N."/>
            <person name="Wang J."/>
            <person name="Shi W."/>
            <person name="Du L."/>
            <person name="Sun Y."/>
            <person name="Zhan W."/>
            <person name="Jiang J."/>
            <person name="Wang Q."/>
            <person name="Zhang B."/>
            <person name="Ji P."/>
            <person name="Sakyi L.B."/>
            <person name="Cui X."/>
            <person name="Yuan T."/>
            <person name="Jiang B."/>
            <person name="Yang W."/>
            <person name="Lam T.T.-Y."/>
            <person name="Chang Q."/>
            <person name="Ding S."/>
            <person name="Wang X."/>
            <person name="Zhu J."/>
            <person name="Ruan X."/>
            <person name="Zhao L."/>
            <person name="Wei J."/>
            <person name="Que T."/>
            <person name="Du C."/>
            <person name="Cheng J."/>
            <person name="Dai P."/>
            <person name="Han X."/>
            <person name="Huang E."/>
            <person name="Gao Y."/>
            <person name="Liu J."/>
            <person name="Shao H."/>
            <person name="Ye R."/>
            <person name="Li L."/>
            <person name="Wei W."/>
            <person name="Wang X."/>
            <person name="Wang C."/>
            <person name="Yang T."/>
            <person name="Huo Q."/>
            <person name="Li W."/>
            <person name="Guo W."/>
            <person name="Chen H."/>
            <person name="Zhou L."/>
            <person name="Ni X."/>
            <person name="Tian J."/>
            <person name="Zhou Y."/>
            <person name="Sheng Y."/>
            <person name="Liu T."/>
            <person name="Pan Y."/>
            <person name="Xia L."/>
            <person name="Li J."/>
            <person name="Zhao F."/>
            <person name="Cao W."/>
        </authorList>
    </citation>
    <scope>NUCLEOTIDE SEQUENCE</scope>
    <source>
        <strain evidence="1">Dsil-2018</strain>
    </source>
</reference>
<organism evidence="1 2">
    <name type="scientific">Dermacentor silvarum</name>
    <name type="common">Tick</name>
    <dbReference type="NCBI Taxonomy" id="543639"/>
    <lineage>
        <taxon>Eukaryota</taxon>
        <taxon>Metazoa</taxon>
        <taxon>Ecdysozoa</taxon>
        <taxon>Arthropoda</taxon>
        <taxon>Chelicerata</taxon>
        <taxon>Arachnida</taxon>
        <taxon>Acari</taxon>
        <taxon>Parasitiformes</taxon>
        <taxon>Ixodida</taxon>
        <taxon>Ixodoidea</taxon>
        <taxon>Ixodidae</taxon>
        <taxon>Rhipicephalinae</taxon>
        <taxon>Dermacentor</taxon>
    </lineage>
</organism>
<comment type="caution">
    <text evidence="1">The sequence shown here is derived from an EMBL/GenBank/DDBJ whole genome shotgun (WGS) entry which is preliminary data.</text>
</comment>
<name>A0ACB8D4G2_DERSI</name>
<proteinExistence type="predicted"/>
<evidence type="ECO:0000313" key="2">
    <source>
        <dbReference type="Proteomes" id="UP000821865"/>
    </source>
</evidence>
<keyword evidence="2" id="KW-1185">Reference proteome</keyword>
<sequence>MSRSTADHHVMYTSREGMTAPRSAPWQPMVSTAAVEYSAAPQSRMTTRSPTPRYDRRAQRTPSRPPMYRHDSRHAPTEYTRENDSIRFIDEQPRFRPPPVCYSCGVPGHISGFCNQRMNTWYGQPSEFSRPSERPHGVPWPAHASSGYDKHTEDEGSHQIDRG</sequence>
<gene>
    <name evidence="1" type="ORF">HPB49_009679</name>
</gene>